<evidence type="ECO:0000256" key="1">
    <source>
        <dbReference type="ARBA" id="ARBA00004442"/>
    </source>
</evidence>
<accession>A0A3Q9IRM4</accession>
<dbReference type="GO" id="GO:0015562">
    <property type="term" value="F:efflux transmembrane transporter activity"/>
    <property type="evidence" value="ECO:0007669"/>
    <property type="project" value="InterPro"/>
</dbReference>
<name>A0A3Q9IRM4_9BACT</name>
<evidence type="ECO:0000256" key="5">
    <source>
        <dbReference type="ARBA" id="ARBA00023237"/>
    </source>
</evidence>
<dbReference type="Gene3D" id="1.20.1600.10">
    <property type="entry name" value="Outer membrane efflux proteins (OEP)"/>
    <property type="match status" value="1"/>
</dbReference>
<keyword evidence="2" id="KW-1134">Transmembrane beta strand</keyword>
<gene>
    <name evidence="6" type="ORF">D8S85_16740</name>
</gene>
<protein>
    <submittedName>
        <fullName evidence="6">TolC family protein</fullName>
    </submittedName>
</protein>
<evidence type="ECO:0000313" key="6">
    <source>
        <dbReference type="EMBL" id="AZS32086.1"/>
    </source>
</evidence>
<dbReference type="SUPFAM" id="SSF56954">
    <property type="entry name" value="Outer membrane efflux proteins (OEP)"/>
    <property type="match status" value="1"/>
</dbReference>
<dbReference type="Proteomes" id="UP000270673">
    <property type="component" value="Chromosome"/>
</dbReference>
<dbReference type="GO" id="GO:1990281">
    <property type="term" value="C:efflux pump complex"/>
    <property type="evidence" value="ECO:0007669"/>
    <property type="project" value="TreeGrafter"/>
</dbReference>
<dbReference type="InterPro" id="IPR051906">
    <property type="entry name" value="TolC-like"/>
</dbReference>
<keyword evidence="7" id="KW-1185">Reference proteome</keyword>
<sequence length="437" mass="50236">MLSISLRGQEASKGDFSEKRISIEKCQQWAMENYPAIKQHDLLDKAREYTLSNISRVYRPEFSLSGVASWQSERMKLDLKMPKTVNVSMDLNGPVSIPVSIPEMSIPVSDQDRYNVSLMLKQALWTGGRVKAGKQVAESEIDMMHAGLDAQLYEIKDKVKELYFGLLTIEGKEKQLDCADEILDSLHVRAEAALKDGVIYETDLDVIEVERIKYRQLRLELEAKREACLGVLSMLIHRPLSKETELQVPEEVILESDKIERPELKYLDSKIDRLEADLKMQNAENMPKLGLFATGGYGKSGLNTFDKEFKPYFIGGIMLSWNFGKLNTLKNDRKLKRVQQESVRIEQESFIFNTKMEMLMQDAEIKKMRNLVKEDEKVLRLRESIRQASEVKYANGVYTISELISDVNYALIAQQEKLLREIELKMMIYSKKITLGL</sequence>
<evidence type="ECO:0000256" key="3">
    <source>
        <dbReference type="ARBA" id="ARBA00022692"/>
    </source>
</evidence>
<keyword evidence="4" id="KW-0472">Membrane</keyword>
<dbReference type="GO" id="GO:0009279">
    <property type="term" value="C:cell outer membrane"/>
    <property type="evidence" value="ECO:0007669"/>
    <property type="project" value="UniProtKB-SubCell"/>
</dbReference>
<dbReference type="PANTHER" id="PTHR30026">
    <property type="entry name" value="OUTER MEMBRANE PROTEIN TOLC"/>
    <property type="match status" value="1"/>
</dbReference>
<evidence type="ECO:0000313" key="7">
    <source>
        <dbReference type="Proteomes" id="UP000270673"/>
    </source>
</evidence>
<dbReference type="KEGG" id="buy:D8S85_16740"/>
<dbReference type="AlphaFoldDB" id="A0A3Q9IRM4"/>
<organism evidence="6 7">
    <name type="scientific">Butyricimonas faecalis</name>
    <dbReference type="NCBI Taxonomy" id="2093856"/>
    <lineage>
        <taxon>Bacteria</taxon>
        <taxon>Pseudomonadati</taxon>
        <taxon>Bacteroidota</taxon>
        <taxon>Bacteroidia</taxon>
        <taxon>Bacteroidales</taxon>
        <taxon>Odoribacteraceae</taxon>
        <taxon>Butyricimonas</taxon>
    </lineage>
</organism>
<dbReference type="EMBL" id="CP032819">
    <property type="protein sequence ID" value="AZS32086.1"/>
    <property type="molecule type" value="Genomic_DNA"/>
</dbReference>
<reference evidence="6 7" key="1">
    <citation type="submission" date="2018-10" db="EMBL/GenBank/DDBJ databases">
        <title>Butyricimonas faecalis sp. nov., isolated from human faeces and emended description of the genus Butyricimonas.</title>
        <authorList>
            <person name="Le Roy T."/>
            <person name="Van der Smissen P."/>
            <person name="Paquot A."/>
            <person name="Delzenne N."/>
            <person name="Muccioli G."/>
            <person name="Collet J.-F."/>
            <person name="Cani P.D."/>
        </authorList>
    </citation>
    <scope>NUCLEOTIDE SEQUENCE [LARGE SCALE GENOMIC DNA]</scope>
    <source>
        <strain evidence="6 7">H184</strain>
    </source>
</reference>
<evidence type="ECO:0000256" key="2">
    <source>
        <dbReference type="ARBA" id="ARBA00022452"/>
    </source>
</evidence>
<dbReference type="OrthoDB" id="976750at2"/>
<keyword evidence="3" id="KW-0812">Transmembrane</keyword>
<evidence type="ECO:0000256" key="4">
    <source>
        <dbReference type="ARBA" id="ARBA00023136"/>
    </source>
</evidence>
<keyword evidence="5" id="KW-0998">Cell outer membrane</keyword>
<dbReference type="PANTHER" id="PTHR30026:SF20">
    <property type="entry name" value="OUTER MEMBRANE PROTEIN TOLC"/>
    <property type="match status" value="1"/>
</dbReference>
<dbReference type="GO" id="GO:0015288">
    <property type="term" value="F:porin activity"/>
    <property type="evidence" value="ECO:0007669"/>
    <property type="project" value="TreeGrafter"/>
</dbReference>
<comment type="subcellular location">
    <subcellularLocation>
        <location evidence="1">Cell outer membrane</location>
    </subcellularLocation>
</comment>
<proteinExistence type="predicted"/>